<keyword evidence="8 10" id="KW-0472">Membrane</keyword>
<evidence type="ECO:0000256" key="6">
    <source>
        <dbReference type="ARBA" id="ARBA00022692"/>
    </source>
</evidence>
<dbReference type="EMBL" id="FNAQ01000007">
    <property type="protein sequence ID" value="SDE30629.1"/>
    <property type="molecule type" value="Genomic_DNA"/>
</dbReference>
<dbReference type="NCBIfam" id="TIGR01843">
    <property type="entry name" value="type_I_hlyD"/>
    <property type="match status" value="1"/>
</dbReference>
<evidence type="ECO:0000313" key="14">
    <source>
        <dbReference type="Proteomes" id="UP000243205"/>
    </source>
</evidence>
<keyword evidence="6 10" id="KW-0812">Transmembrane</keyword>
<dbReference type="Gene3D" id="2.40.50.100">
    <property type="match status" value="1"/>
</dbReference>
<keyword evidence="9" id="KW-0175">Coiled coil</keyword>
<comment type="similarity">
    <text evidence="2">Belongs to the membrane fusion protein (MFP) (TC 8.A.1) family.</text>
</comment>
<evidence type="ECO:0000256" key="9">
    <source>
        <dbReference type="SAM" id="Coils"/>
    </source>
</evidence>
<evidence type="ECO:0000256" key="7">
    <source>
        <dbReference type="ARBA" id="ARBA00022989"/>
    </source>
</evidence>
<evidence type="ECO:0000256" key="4">
    <source>
        <dbReference type="ARBA" id="ARBA00022475"/>
    </source>
</evidence>
<evidence type="ECO:0000256" key="3">
    <source>
        <dbReference type="ARBA" id="ARBA00022448"/>
    </source>
</evidence>
<dbReference type="Proteomes" id="UP000243205">
    <property type="component" value="Unassembled WGS sequence"/>
</dbReference>
<keyword evidence="4" id="KW-1003">Cell membrane</keyword>
<sequence>MSDSDNENQQDHLTPDKASIRWWQRLRKNRISAEEYAQLQDETTPPPSLPIQFSDSRRIILWGLLIIGLFFGLGGLWISLAEISGAVIANGEVRIDTERKTVQHLEGGIIREILVRNGDVVEAGQPLILLDSSRVTAATDQLRLQIMGAKLDEVRLQAEKELATRVDWPAAIEGVAPQQYAELLDSVQKVFSSGRQALETQTDLLRKQIDQLSEQDRSLAARQQAEEQIIAALQEELDAKQVLYESQYIDKTHILSLRRAIAEHQGLKAQLQGNQAELREKIAEFQLRISGLETDYRQRASNRQAEVQQRLFDLQQQLLPLLDASARLTVTAPVAGEVVALQVHSRGGVISPGQPLLDIVPKDSPLIVESQIMVKDITHLYKGQPADVQLLAFSQRTTPKVDGKVVYISADRLLQKTPYGDQPAYIVHIEIDKQMLYDNDLYLTAGMPAAVFIRTKPRTVLDYIIEPLKENFDRALREN</sequence>
<keyword evidence="14" id="KW-1185">Reference proteome</keyword>
<feature type="coiled-coil region" evidence="9">
    <location>
        <begin position="257"/>
        <end position="317"/>
    </location>
</feature>
<feature type="domain" description="AprE-like beta-barrel" evidence="12">
    <location>
        <begin position="366"/>
        <end position="456"/>
    </location>
</feature>
<dbReference type="PRINTS" id="PR01490">
    <property type="entry name" value="RTXTOXIND"/>
</dbReference>
<feature type="domain" description="AprE-like long alpha-helical hairpin" evidence="11">
    <location>
        <begin position="136"/>
        <end position="320"/>
    </location>
</feature>
<protein>
    <submittedName>
        <fullName evidence="13">Membrane fusion protein, epimerase transport system</fullName>
    </submittedName>
</protein>
<keyword evidence="7 10" id="KW-1133">Transmembrane helix</keyword>
<dbReference type="STRING" id="57664.SAMN05661003_10750"/>
<dbReference type="Pfam" id="PF26002">
    <property type="entry name" value="Beta-barrel_AprE"/>
    <property type="match status" value="1"/>
</dbReference>
<feature type="transmembrane region" description="Helical" evidence="10">
    <location>
        <begin position="59"/>
        <end position="80"/>
    </location>
</feature>
<evidence type="ECO:0000256" key="10">
    <source>
        <dbReference type="SAM" id="Phobius"/>
    </source>
</evidence>
<dbReference type="InterPro" id="IPR050739">
    <property type="entry name" value="MFP"/>
</dbReference>
<evidence type="ECO:0000256" key="2">
    <source>
        <dbReference type="ARBA" id="ARBA00009477"/>
    </source>
</evidence>
<name>A0A1G7BU85_9BACT</name>
<gene>
    <name evidence="13" type="ORF">SAMN05661003_10750</name>
</gene>
<dbReference type="RefSeq" id="WP_092078213.1">
    <property type="nucleotide sequence ID" value="NZ_FNAQ01000007.1"/>
</dbReference>
<comment type="subcellular location">
    <subcellularLocation>
        <location evidence="1">Cell inner membrane</location>
        <topology evidence="1">Single-pass membrane protein</topology>
    </subcellularLocation>
</comment>
<dbReference type="Gene3D" id="2.40.30.170">
    <property type="match status" value="1"/>
</dbReference>
<evidence type="ECO:0000313" key="13">
    <source>
        <dbReference type="EMBL" id="SDE30629.1"/>
    </source>
</evidence>
<dbReference type="AlphaFoldDB" id="A0A1G7BU85"/>
<evidence type="ECO:0000256" key="1">
    <source>
        <dbReference type="ARBA" id="ARBA00004377"/>
    </source>
</evidence>
<evidence type="ECO:0000259" key="12">
    <source>
        <dbReference type="Pfam" id="PF26002"/>
    </source>
</evidence>
<evidence type="ECO:0000259" key="11">
    <source>
        <dbReference type="Pfam" id="PF25994"/>
    </source>
</evidence>
<evidence type="ECO:0000256" key="5">
    <source>
        <dbReference type="ARBA" id="ARBA00022519"/>
    </source>
</evidence>
<proteinExistence type="inferred from homology"/>
<reference evidence="14" key="1">
    <citation type="submission" date="2016-10" db="EMBL/GenBank/DDBJ databases">
        <authorList>
            <person name="Varghese N."/>
            <person name="Submissions S."/>
        </authorList>
    </citation>
    <scope>NUCLEOTIDE SEQUENCE [LARGE SCALE GENOMIC DNA]</scope>
    <source>
        <strain evidence="14">DSM 8987</strain>
    </source>
</reference>
<dbReference type="GO" id="GO:0015031">
    <property type="term" value="P:protein transport"/>
    <property type="evidence" value="ECO:0007669"/>
    <property type="project" value="InterPro"/>
</dbReference>
<organism evidence="13 14">
    <name type="scientific">Desulfuromonas thiophila</name>
    <dbReference type="NCBI Taxonomy" id="57664"/>
    <lineage>
        <taxon>Bacteria</taxon>
        <taxon>Pseudomonadati</taxon>
        <taxon>Thermodesulfobacteriota</taxon>
        <taxon>Desulfuromonadia</taxon>
        <taxon>Desulfuromonadales</taxon>
        <taxon>Desulfuromonadaceae</taxon>
        <taxon>Desulfuromonas</taxon>
    </lineage>
</organism>
<dbReference type="OrthoDB" id="9810980at2"/>
<dbReference type="PANTHER" id="PTHR30386">
    <property type="entry name" value="MEMBRANE FUSION SUBUNIT OF EMRAB-TOLC MULTIDRUG EFFLUX PUMP"/>
    <property type="match status" value="1"/>
</dbReference>
<accession>A0A1G7BU85</accession>
<evidence type="ECO:0000256" key="8">
    <source>
        <dbReference type="ARBA" id="ARBA00023136"/>
    </source>
</evidence>
<dbReference type="PANTHER" id="PTHR30386:SF17">
    <property type="entry name" value="ALKALINE PROTEASE SECRETION PROTEIN APRE"/>
    <property type="match status" value="1"/>
</dbReference>
<dbReference type="InterPro" id="IPR058781">
    <property type="entry name" value="HH_AprE-like"/>
</dbReference>
<keyword evidence="5" id="KW-0997">Cell inner membrane</keyword>
<keyword evidence="3" id="KW-0813">Transport</keyword>
<dbReference type="GO" id="GO:0005886">
    <property type="term" value="C:plasma membrane"/>
    <property type="evidence" value="ECO:0007669"/>
    <property type="project" value="UniProtKB-SubCell"/>
</dbReference>
<dbReference type="Pfam" id="PF25994">
    <property type="entry name" value="HH_AprE"/>
    <property type="match status" value="1"/>
</dbReference>
<dbReference type="InterPro" id="IPR058982">
    <property type="entry name" value="Beta-barrel_AprE"/>
</dbReference>
<dbReference type="InterPro" id="IPR010129">
    <property type="entry name" value="T1SS_HlyD"/>
</dbReference>